<reference evidence="2" key="1">
    <citation type="journal article" date="2021" name="BMC Genomics">
        <title>Chromosome-level genome assembly and manually-curated proteome of model necrotroph Parastagonospora nodorum Sn15 reveals a genome-wide trove of candidate effector homologs, and redundancy of virulence-related functions within an accessory chromosome.</title>
        <authorList>
            <person name="Bertazzoni S."/>
            <person name="Jones D.A.B."/>
            <person name="Phan H.T."/>
            <person name="Tan K.-C."/>
            <person name="Hane J.K."/>
        </authorList>
    </citation>
    <scope>NUCLEOTIDE SEQUENCE [LARGE SCALE GENOMIC DNA]</scope>
    <source>
        <strain evidence="2">SN15 / ATCC MYA-4574 / FGSC 10173)</strain>
    </source>
</reference>
<protein>
    <recommendedName>
        <fullName evidence="3">Aminoglycoside phosphotransferase domain-containing protein</fullName>
    </recommendedName>
</protein>
<dbReference type="AlphaFoldDB" id="A0A7U2FH41"/>
<keyword evidence="2" id="KW-1185">Reference proteome</keyword>
<dbReference type="VEuPathDB" id="FungiDB:JI435_114740"/>
<dbReference type="EMBL" id="CP069036">
    <property type="protein sequence ID" value="QRD02741.1"/>
    <property type="molecule type" value="Genomic_DNA"/>
</dbReference>
<dbReference type="Proteomes" id="UP000663193">
    <property type="component" value="Chromosome 14"/>
</dbReference>
<proteinExistence type="predicted"/>
<sequence length="119" mass="13696">MKKVPGSALRYDTFCKMSRPQQGEIREAFRRALINVWGCGIRPRDKGLRNIGWDEAERECYIVDFEDCKIIDVGQVDVPEFSEAEFRHWDLAEENVVHYRTWYDLDKVGNAAGAAKNGA</sequence>
<dbReference type="OrthoDB" id="5401170at2759"/>
<organism evidence="1 2">
    <name type="scientific">Phaeosphaeria nodorum (strain SN15 / ATCC MYA-4574 / FGSC 10173)</name>
    <name type="common">Glume blotch fungus</name>
    <name type="synonym">Parastagonospora nodorum</name>
    <dbReference type="NCBI Taxonomy" id="321614"/>
    <lineage>
        <taxon>Eukaryota</taxon>
        <taxon>Fungi</taxon>
        <taxon>Dikarya</taxon>
        <taxon>Ascomycota</taxon>
        <taxon>Pezizomycotina</taxon>
        <taxon>Dothideomycetes</taxon>
        <taxon>Pleosporomycetidae</taxon>
        <taxon>Pleosporales</taxon>
        <taxon>Pleosporineae</taxon>
        <taxon>Phaeosphaeriaceae</taxon>
        <taxon>Parastagonospora</taxon>
    </lineage>
</organism>
<accession>A0A7U2FH41</accession>
<name>A0A7U2FH41_PHANO</name>
<evidence type="ECO:0008006" key="3">
    <source>
        <dbReference type="Google" id="ProtNLM"/>
    </source>
</evidence>
<gene>
    <name evidence="1" type="ORF">JI435_114740</name>
</gene>
<evidence type="ECO:0000313" key="2">
    <source>
        <dbReference type="Proteomes" id="UP000663193"/>
    </source>
</evidence>
<evidence type="ECO:0000313" key="1">
    <source>
        <dbReference type="EMBL" id="QRD02741.1"/>
    </source>
</evidence>